<evidence type="ECO:0000259" key="3">
    <source>
        <dbReference type="PROSITE" id="PS51186"/>
    </source>
</evidence>
<dbReference type="NCBIfam" id="TIGR01575">
    <property type="entry name" value="rimI"/>
    <property type="match status" value="1"/>
</dbReference>
<dbReference type="PANTHER" id="PTHR43877">
    <property type="entry name" value="AMINOALKYLPHOSPHONATE N-ACETYLTRANSFERASE-RELATED-RELATED"/>
    <property type="match status" value="1"/>
</dbReference>
<evidence type="ECO:0000256" key="2">
    <source>
        <dbReference type="ARBA" id="ARBA00023315"/>
    </source>
</evidence>
<dbReference type="PANTHER" id="PTHR43877:SF2">
    <property type="entry name" value="AMINOALKYLPHOSPHONATE N-ACETYLTRANSFERASE-RELATED"/>
    <property type="match status" value="1"/>
</dbReference>
<dbReference type="GO" id="GO:0008999">
    <property type="term" value="F:protein-N-terminal-alanine acetyltransferase activity"/>
    <property type="evidence" value="ECO:0007669"/>
    <property type="project" value="UniProtKB-EC"/>
</dbReference>
<dbReference type="EC" id="2.3.1.266" evidence="4"/>
<evidence type="ECO:0000256" key="1">
    <source>
        <dbReference type="ARBA" id="ARBA00022679"/>
    </source>
</evidence>
<keyword evidence="4" id="KW-0687">Ribonucleoprotein</keyword>
<dbReference type="InterPro" id="IPR006464">
    <property type="entry name" value="AcTrfase_RimI/Ard1"/>
</dbReference>
<dbReference type="GO" id="GO:0005840">
    <property type="term" value="C:ribosome"/>
    <property type="evidence" value="ECO:0007669"/>
    <property type="project" value="UniProtKB-KW"/>
</dbReference>
<dbReference type="InterPro" id="IPR016181">
    <property type="entry name" value="Acyl_CoA_acyltransferase"/>
</dbReference>
<dbReference type="InterPro" id="IPR000182">
    <property type="entry name" value="GNAT_dom"/>
</dbReference>
<feature type="domain" description="N-acetyltransferase" evidence="3">
    <location>
        <begin position="10"/>
        <end position="162"/>
    </location>
</feature>
<evidence type="ECO:0000313" key="4">
    <source>
        <dbReference type="EMBL" id="MFO7192399.1"/>
    </source>
</evidence>
<dbReference type="CDD" id="cd04301">
    <property type="entry name" value="NAT_SF"/>
    <property type="match status" value="1"/>
</dbReference>
<comment type="caution">
    <text evidence="4">The sequence shown here is derived from an EMBL/GenBank/DDBJ whole genome shotgun (WGS) entry which is preliminary data.</text>
</comment>
<dbReference type="PROSITE" id="PS51186">
    <property type="entry name" value="GNAT"/>
    <property type="match status" value="1"/>
</dbReference>
<reference evidence="4 5" key="1">
    <citation type="journal article" date="2021" name="BMC Genomics">
        <title>Genome-resolved metagenome and metatranscriptome analyses of thermophilic composting reveal key bacterial players and their metabolic interactions.</title>
        <authorList>
            <person name="Braga L.P.P."/>
            <person name="Pereira R.V."/>
            <person name="Martins L.F."/>
            <person name="Moura L.M.S."/>
            <person name="Sanchez F.B."/>
            <person name="Patane J.S.L."/>
            <person name="da Silva A.M."/>
            <person name="Setubal J.C."/>
        </authorList>
    </citation>
    <scope>NUCLEOTIDE SEQUENCE [LARGE SCALE GENOMIC DNA]</scope>
    <source>
        <strain evidence="4">ZC4RG45</strain>
    </source>
</reference>
<dbReference type="EMBL" id="QGUI02000095">
    <property type="protein sequence ID" value="MFO7192399.1"/>
    <property type="molecule type" value="Genomic_DNA"/>
</dbReference>
<accession>A0ABD6FHI4</accession>
<gene>
    <name evidence="4" type="primary">rimI</name>
    <name evidence="4" type="ORF">DIU77_009175</name>
</gene>
<dbReference type="Proteomes" id="UP000249324">
    <property type="component" value="Unassembled WGS sequence"/>
</dbReference>
<keyword evidence="2 4" id="KW-0012">Acyltransferase</keyword>
<keyword evidence="4" id="KW-0689">Ribosomal protein</keyword>
<organism evidence="4 5">
    <name type="scientific">Thermocrispum agreste</name>
    <dbReference type="NCBI Taxonomy" id="37925"/>
    <lineage>
        <taxon>Bacteria</taxon>
        <taxon>Bacillati</taxon>
        <taxon>Actinomycetota</taxon>
        <taxon>Actinomycetes</taxon>
        <taxon>Pseudonocardiales</taxon>
        <taxon>Pseudonocardiaceae</taxon>
        <taxon>Thermocrispum</taxon>
    </lineage>
</organism>
<evidence type="ECO:0000313" key="5">
    <source>
        <dbReference type="Proteomes" id="UP000249324"/>
    </source>
</evidence>
<dbReference type="InterPro" id="IPR050832">
    <property type="entry name" value="Bact_Acetyltransf"/>
</dbReference>
<dbReference type="Pfam" id="PF00583">
    <property type="entry name" value="Acetyltransf_1"/>
    <property type="match status" value="1"/>
</dbReference>
<keyword evidence="1 4" id="KW-0808">Transferase</keyword>
<proteinExistence type="predicted"/>
<dbReference type="Gene3D" id="3.40.630.30">
    <property type="match status" value="1"/>
</dbReference>
<dbReference type="AlphaFoldDB" id="A0ABD6FHI4"/>
<protein>
    <submittedName>
        <fullName evidence="4">Ribosomal protein S18-alanine N-acetyltransferase</fullName>
        <ecNumber evidence="4">2.3.1.266</ecNumber>
    </submittedName>
</protein>
<name>A0ABD6FHI4_9PSEU</name>
<dbReference type="SUPFAM" id="SSF55729">
    <property type="entry name" value="Acyl-CoA N-acyltransferases (Nat)"/>
    <property type="match status" value="1"/>
</dbReference>
<sequence>MSAVSAENAVTLRPMTGQDIDRCLVLERELFAEEGPWSAQAFRTELSSDTHYLVAVDSSGEIVGYAGLAVLGRQGDAGGVETEVRTIAVAPRARRRGIGTALLTALLSKADELDAPVFLEVRVDNQPALRLYERNGFQQIGVRKRYYRPVGVDAYTMRREARSARARAEEATG</sequence>